<organism evidence="1 2">
    <name type="scientific">Deinococcus xinjiangensis</name>
    <dbReference type="NCBI Taxonomy" id="457454"/>
    <lineage>
        <taxon>Bacteria</taxon>
        <taxon>Thermotogati</taxon>
        <taxon>Deinococcota</taxon>
        <taxon>Deinococci</taxon>
        <taxon>Deinococcales</taxon>
        <taxon>Deinococcaceae</taxon>
        <taxon>Deinococcus</taxon>
    </lineage>
</organism>
<keyword evidence="2" id="KW-1185">Reference proteome</keyword>
<dbReference type="RefSeq" id="WP_353540893.1">
    <property type="nucleotide sequence ID" value="NZ_BAABRN010000005.1"/>
</dbReference>
<proteinExistence type="predicted"/>
<sequence length="132" mass="14140">MNVWGTGAFDNDSGKEFIDEVVQDGPYALREAFEVALDPDTDDLAAEEGHRALAAAEILVAVLGGDTSKITDAGLRAWVQGADAAQLAPLRPLAAEALDRVLGPQSELPDLWEDTEDARAWQAEVGRIRAQL</sequence>
<dbReference type="InterPro" id="IPR025355">
    <property type="entry name" value="DUF4259"/>
</dbReference>
<comment type="caution">
    <text evidence="1">The sequence shown here is derived from an EMBL/GenBank/DDBJ whole genome shotgun (WGS) entry which is preliminary data.</text>
</comment>
<dbReference type="EMBL" id="BAABRN010000005">
    <property type="protein sequence ID" value="GAA5500916.1"/>
    <property type="molecule type" value="Genomic_DNA"/>
</dbReference>
<protein>
    <recommendedName>
        <fullName evidence="3">DUF4259 domain-containing protein</fullName>
    </recommendedName>
</protein>
<evidence type="ECO:0008006" key="3">
    <source>
        <dbReference type="Google" id="ProtNLM"/>
    </source>
</evidence>
<evidence type="ECO:0000313" key="2">
    <source>
        <dbReference type="Proteomes" id="UP001458946"/>
    </source>
</evidence>
<reference evidence="1 2" key="1">
    <citation type="submission" date="2024-02" db="EMBL/GenBank/DDBJ databases">
        <title>Deinococcus xinjiangensis NBRC 107630.</title>
        <authorList>
            <person name="Ichikawa N."/>
            <person name="Katano-Makiyama Y."/>
            <person name="Hidaka K."/>
        </authorList>
    </citation>
    <scope>NUCLEOTIDE SEQUENCE [LARGE SCALE GENOMIC DNA]</scope>
    <source>
        <strain evidence="1 2">NBRC 107630</strain>
    </source>
</reference>
<dbReference type="Pfam" id="PF14078">
    <property type="entry name" value="DUF4259"/>
    <property type="match status" value="1"/>
</dbReference>
<dbReference type="Proteomes" id="UP001458946">
    <property type="component" value="Unassembled WGS sequence"/>
</dbReference>
<accession>A0ABP9V8H4</accession>
<evidence type="ECO:0000313" key="1">
    <source>
        <dbReference type="EMBL" id="GAA5500916.1"/>
    </source>
</evidence>
<name>A0ABP9V8H4_9DEIO</name>
<gene>
    <name evidence="1" type="ORF">Dxin01_00644</name>
</gene>